<dbReference type="AlphaFoldDB" id="A0A511YC57"/>
<keyword evidence="1" id="KW-0812">Transmembrane</keyword>
<evidence type="ECO:0000313" key="3">
    <source>
        <dbReference type="Proteomes" id="UP000321150"/>
    </source>
</evidence>
<organism evidence="2 3">
    <name type="scientific">Chryseobacterium lathyri</name>
    <dbReference type="NCBI Taxonomy" id="395933"/>
    <lineage>
        <taxon>Bacteria</taxon>
        <taxon>Pseudomonadati</taxon>
        <taxon>Bacteroidota</taxon>
        <taxon>Flavobacteriia</taxon>
        <taxon>Flavobacteriales</taxon>
        <taxon>Weeksellaceae</taxon>
        <taxon>Chryseobacterium group</taxon>
        <taxon>Chryseobacterium</taxon>
    </lineage>
</organism>
<feature type="transmembrane region" description="Helical" evidence="1">
    <location>
        <begin position="6"/>
        <end position="28"/>
    </location>
</feature>
<dbReference type="EMBL" id="BJYI01000010">
    <property type="protein sequence ID" value="GEN72777.1"/>
    <property type="molecule type" value="Genomic_DNA"/>
</dbReference>
<proteinExistence type="predicted"/>
<feature type="transmembrane region" description="Helical" evidence="1">
    <location>
        <begin position="35"/>
        <end position="56"/>
    </location>
</feature>
<dbReference type="Proteomes" id="UP000321150">
    <property type="component" value="Unassembled WGS sequence"/>
</dbReference>
<evidence type="ECO:0000256" key="1">
    <source>
        <dbReference type="SAM" id="Phobius"/>
    </source>
</evidence>
<reference evidence="2 3" key="1">
    <citation type="submission" date="2019-07" db="EMBL/GenBank/DDBJ databases">
        <title>Whole genome shotgun sequence of Chryseobacterium lathyri NBRC 105250.</title>
        <authorList>
            <person name="Hosoyama A."/>
            <person name="Uohara A."/>
            <person name="Ohji S."/>
            <person name="Ichikawa N."/>
        </authorList>
    </citation>
    <scope>NUCLEOTIDE SEQUENCE [LARGE SCALE GENOMIC DNA]</scope>
    <source>
        <strain evidence="2 3">NBRC 105250</strain>
    </source>
</reference>
<name>A0A511YC57_9FLAO</name>
<comment type="caution">
    <text evidence="2">The sequence shown here is derived from an EMBL/GenBank/DDBJ whole genome shotgun (WGS) entry which is preliminary data.</text>
</comment>
<evidence type="ECO:0000313" key="2">
    <source>
        <dbReference type="EMBL" id="GEN72777.1"/>
    </source>
</evidence>
<sequence length="63" mass="7329">MKEVTLIAIISLCIIIATYFVEFIIGFFNINDIMYVYRVCGVISLLGYVGILPFFIKLYQKQR</sequence>
<keyword evidence="1" id="KW-0472">Membrane</keyword>
<accession>A0A511YC57</accession>
<keyword evidence="1" id="KW-1133">Transmembrane helix</keyword>
<gene>
    <name evidence="2" type="ORF">CLA01_28490</name>
</gene>
<protein>
    <submittedName>
        <fullName evidence="2">Uncharacterized protein</fullName>
    </submittedName>
</protein>